<evidence type="ECO:0000259" key="1">
    <source>
        <dbReference type="Pfam" id="PF12146"/>
    </source>
</evidence>
<feature type="domain" description="Serine aminopeptidase S33" evidence="1">
    <location>
        <begin position="42"/>
        <end position="294"/>
    </location>
</feature>
<dbReference type="Pfam" id="PF12146">
    <property type="entry name" value="Hydrolase_4"/>
    <property type="match status" value="1"/>
</dbReference>
<keyword evidence="3" id="KW-1185">Reference proteome</keyword>
<name>A0ABS6T025_9RHOB</name>
<keyword evidence="2" id="KW-0378">Hydrolase</keyword>
<gene>
    <name evidence="2" type="ORF">KJP28_05295</name>
</gene>
<proteinExistence type="predicted"/>
<dbReference type="RefSeq" id="WP_218391289.1">
    <property type="nucleotide sequence ID" value="NZ_JAHUZE010000001.1"/>
</dbReference>
<sequence length="314" mass="35421">MEEAPFFDDVAQGPPNGRALWLDAADGVRIRFGHWPKRGRRKVRGTVLLFPGRTEYIEKYGPAAAFFTAEGYDLIAVDWRGQGLADRANEDRLLGHIGHFDEYQTDVACVIEAVRDLGLPEPYYLLGHSMGGCIGLRSLHEALPVKAAVFSAPMWGIGIATWMRPVAWSLSWLNHRIGRGMTLSPATKRESYTQIAPFEDNQLTKDRKMWDFMVGQLDAHPDLALGGPSITWLYTALVECGALQAKTPPDYPALTFLGEDERIVAKEPVRRIMGRWQNGRLIEVPKAEHEIMMEVPQTRDDFYRRTSDFFSENG</sequence>
<evidence type="ECO:0000313" key="3">
    <source>
        <dbReference type="Proteomes" id="UP000756530"/>
    </source>
</evidence>
<protein>
    <submittedName>
        <fullName evidence="2">Alpha/beta hydrolase</fullName>
    </submittedName>
</protein>
<reference evidence="2 3" key="1">
    <citation type="submission" date="2021-05" db="EMBL/GenBank/DDBJ databases">
        <title>Culturable bacteria isolated from Daya Bay.</title>
        <authorList>
            <person name="Zheng W."/>
            <person name="Yu S."/>
            <person name="Huang Y."/>
        </authorList>
    </citation>
    <scope>NUCLEOTIDE SEQUENCE [LARGE SCALE GENOMIC DNA]</scope>
    <source>
        <strain evidence="2 3">DP4N28-5</strain>
    </source>
</reference>
<comment type="caution">
    <text evidence="2">The sequence shown here is derived from an EMBL/GenBank/DDBJ whole genome shotgun (WGS) entry which is preliminary data.</text>
</comment>
<dbReference type="EMBL" id="JAHUZE010000001">
    <property type="protein sequence ID" value="MBV7378330.1"/>
    <property type="molecule type" value="Genomic_DNA"/>
</dbReference>
<organism evidence="2 3">
    <name type="scientific">Maritimibacter dapengensis</name>
    <dbReference type="NCBI Taxonomy" id="2836868"/>
    <lineage>
        <taxon>Bacteria</taxon>
        <taxon>Pseudomonadati</taxon>
        <taxon>Pseudomonadota</taxon>
        <taxon>Alphaproteobacteria</taxon>
        <taxon>Rhodobacterales</taxon>
        <taxon>Roseobacteraceae</taxon>
        <taxon>Maritimibacter</taxon>
    </lineage>
</organism>
<dbReference type="PANTHER" id="PTHR11614">
    <property type="entry name" value="PHOSPHOLIPASE-RELATED"/>
    <property type="match status" value="1"/>
</dbReference>
<accession>A0ABS6T025</accession>
<evidence type="ECO:0000313" key="2">
    <source>
        <dbReference type="EMBL" id="MBV7378330.1"/>
    </source>
</evidence>
<dbReference type="InterPro" id="IPR022742">
    <property type="entry name" value="Hydrolase_4"/>
</dbReference>
<dbReference type="GO" id="GO:0016787">
    <property type="term" value="F:hydrolase activity"/>
    <property type="evidence" value="ECO:0007669"/>
    <property type="project" value="UniProtKB-KW"/>
</dbReference>
<dbReference type="InterPro" id="IPR051044">
    <property type="entry name" value="MAG_DAG_Lipase"/>
</dbReference>
<dbReference type="Proteomes" id="UP000756530">
    <property type="component" value="Unassembled WGS sequence"/>
</dbReference>